<dbReference type="Gene3D" id="1.50.10.20">
    <property type="match status" value="1"/>
</dbReference>
<keyword evidence="7 14" id="KW-0479">Metal-binding</keyword>
<evidence type="ECO:0000256" key="9">
    <source>
        <dbReference type="ARBA" id="ARBA00022833"/>
    </source>
</evidence>
<evidence type="ECO:0000256" key="7">
    <source>
        <dbReference type="ARBA" id="ARBA00022723"/>
    </source>
</evidence>
<dbReference type="GO" id="GO:0004660">
    <property type="term" value="F:protein farnesyltransferase activity"/>
    <property type="evidence" value="ECO:0007669"/>
    <property type="project" value="UniProtKB-UniRule"/>
</dbReference>
<comment type="similarity">
    <text evidence="1 14">Belongs to the protein prenyltransferase subunit beta family.</text>
</comment>
<dbReference type="GO" id="GO:0008270">
    <property type="term" value="F:zinc ion binding"/>
    <property type="evidence" value="ECO:0007669"/>
    <property type="project" value="UniProtKB-UniRule"/>
</dbReference>
<dbReference type="Pfam" id="PF00432">
    <property type="entry name" value="Prenyltrans"/>
    <property type="match status" value="1"/>
</dbReference>
<comment type="subunit">
    <text evidence="14">Heterodimer of an alpha and a beta subunit.</text>
</comment>
<evidence type="ECO:0000256" key="12">
    <source>
        <dbReference type="ARBA" id="ARBA00055850"/>
    </source>
</evidence>
<comment type="function">
    <text evidence="12">Essential subunit of the farnesyltransferase complex. Catalyzes the transfer of a farnesyl moiety from farnesyl diphosphate to a cysteine at the fourth position from the C-terminus of several proteins having the C-terminal sequence Cys-aliphatic-aliphatic-X.</text>
</comment>
<evidence type="ECO:0000256" key="8">
    <source>
        <dbReference type="ARBA" id="ARBA00022737"/>
    </source>
</evidence>
<evidence type="ECO:0000256" key="2">
    <source>
        <dbReference type="ARBA" id="ARBA00012702"/>
    </source>
</evidence>
<dbReference type="Proteomes" id="UP000192247">
    <property type="component" value="Unassembled WGS sequence"/>
</dbReference>
<organism evidence="16 17">
    <name type="scientific">Tropilaelaps mercedesae</name>
    <dbReference type="NCBI Taxonomy" id="418985"/>
    <lineage>
        <taxon>Eukaryota</taxon>
        <taxon>Metazoa</taxon>
        <taxon>Ecdysozoa</taxon>
        <taxon>Arthropoda</taxon>
        <taxon>Chelicerata</taxon>
        <taxon>Arachnida</taxon>
        <taxon>Acari</taxon>
        <taxon>Parasitiformes</taxon>
        <taxon>Mesostigmata</taxon>
        <taxon>Gamasina</taxon>
        <taxon>Dermanyssoidea</taxon>
        <taxon>Laelapidae</taxon>
        <taxon>Tropilaelaps</taxon>
    </lineage>
</organism>
<evidence type="ECO:0000256" key="1">
    <source>
        <dbReference type="ARBA" id="ARBA00010497"/>
    </source>
</evidence>
<gene>
    <name evidence="16" type="ORF">BIW11_09307</name>
</gene>
<keyword evidence="6 14" id="KW-0808">Transferase</keyword>
<evidence type="ECO:0000256" key="14">
    <source>
        <dbReference type="RuleBase" id="RU365056"/>
    </source>
</evidence>
<comment type="subunit">
    <text evidence="13">Heterodimer of FNTA and FNTB.</text>
</comment>
<reference evidence="16 17" key="1">
    <citation type="journal article" date="2017" name="Gigascience">
        <title>Draft genome of the honey bee ectoparasitic mite, Tropilaelaps mercedesae, is shaped by the parasitic life history.</title>
        <authorList>
            <person name="Dong X."/>
            <person name="Armstrong S.D."/>
            <person name="Xia D."/>
            <person name="Makepeace B.L."/>
            <person name="Darby A.C."/>
            <person name="Kadowaki T."/>
        </authorList>
    </citation>
    <scope>NUCLEOTIDE SEQUENCE [LARGE SCALE GENOMIC DNA]</scope>
    <source>
        <strain evidence="16">Wuxi-XJTLU</strain>
    </source>
</reference>
<accession>A0A1V9XL31</accession>
<evidence type="ECO:0000256" key="10">
    <source>
        <dbReference type="ARBA" id="ARBA00023098"/>
    </source>
</evidence>
<evidence type="ECO:0000259" key="15">
    <source>
        <dbReference type="Pfam" id="PF00432"/>
    </source>
</evidence>
<keyword evidence="5 14" id="KW-0637">Prenyltransferase</keyword>
<evidence type="ECO:0000313" key="17">
    <source>
        <dbReference type="Proteomes" id="UP000192247"/>
    </source>
</evidence>
<proteinExistence type="inferred from homology"/>
<evidence type="ECO:0000256" key="13">
    <source>
        <dbReference type="ARBA" id="ARBA00064192"/>
    </source>
</evidence>
<dbReference type="InterPro" id="IPR045089">
    <property type="entry name" value="PGGT1B-like"/>
</dbReference>
<dbReference type="InterPro" id="IPR008930">
    <property type="entry name" value="Terpenoid_cyclase/PrenylTrfase"/>
</dbReference>
<keyword evidence="10" id="KW-0443">Lipid metabolism</keyword>
<protein>
    <recommendedName>
        <fullName evidence="3 14">Protein farnesyltransferase subunit beta</fullName>
        <shortName evidence="14">FTase-beta</shortName>
        <ecNumber evidence="2 14">2.5.1.58</ecNumber>
    </recommendedName>
</protein>
<dbReference type="InterPro" id="IPR001330">
    <property type="entry name" value="Prenyltrans"/>
</dbReference>
<keyword evidence="4" id="KW-0597">Phosphoprotein</keyword>
<dbReference type="InterPro" id="IPR026872">
    <property type="entry name" value="FTB"/>
</dbReference>
<keyword evidence="8" id="KW-0677">Repeat</keyword>
<evidence type="ECO:0000256" key="11">
    <source>
        <dbReference type="ARBA" id="ARBA00050225"/>
    </source>
</evidence>
<comment type="function">
    <text evidence="14">Catalyzes the transfer of a farnesyl moiety from farnesyl diphosphate to a cysteine at the fourth position from the C-terminus of several proteins. The beta subunit is responsible for peptide-binding.</text>
</comment>
<evidence type="ECO:0000256" key="3">
    <source>
        <dbReference type="ARBA" id="ARBA00015798"/>
    </source>
</evidence>
<evidence type="ECO:0000256" key="5">
    <source>
        <dbReference type="ARBA" id="ARBA00022602"/>
    </source>
</evidence>
<keyword evidence="9 14" id="KW-0862">Zinc</keyword>
<dbReference type="EC" id="2.5.1.58" evidence="2 14"/>
<dbReference type="AlphaFoldDB" id="A0A1V9XL31"/>
<dbReference type="GO" id="GO:0097354">
    <property type="term" value="P:prenylation"/>
    <property type="evidence" value="ECO:0007669"/>
    <property type="project" value="UniProtKB-UniRule"/>
</dbReference>
<dbReference type="SUPFAM" id="SSF48239">
    <property type="entry name" value="Terpenoid cyclases/Protein prenyltransferases"/>
    <property type="match status" value="1"/>
</dbReference>
<dbReference type="OrthoDB" id="10261146at2759"/>
<name>A0A1V9XL31_9ACAR</name>
<dbReference type="STRING" id="418985.A0A1V9XL31"/>
<dbReference type="PANTHER" id="PTHR11774">
    <property type="entry name" value="GERANYLGERANYL TRANSFERASE TYPE BETA SUBUNIT"/>
    <property type="match status" value="1"/>
</dbReference>
<dbReference type="PANTHER" id="PTHR11774:SF6">
    <property type="entry name" value="PROTEIN FARNESYLTRANSFERASE SUBUNIT BETA"/>
    <property type="match status" value="1"/>
</dbReference>
<comment type="cofactor">
    <cofactor evidence="14">
        <name>Zn(2+)</name>
        <dbReference type="ChEBI" id="CHEBI:29105"/>
    </cofactor>
    <text evidence="14">Binds 1 zinc ion per subunit.</text>
</comment>
<comment type="catalytic activity">
    <reaction evidence="11">
        <text>L-cysteinyl-[protein] + (2E,6E)-farnesyl diphosphate = S-(2E,6E)-farnesyl-L-cysteinyl-[protein] + diphosphate</text>
        <dbReference type="Rhea" id="RHEA:13345"/>
        <dbReference type="Rhea" id="RHEA-COMP:10131"/>
        <dbReference type="Rhea" id="RHEA-COMP:11535"/>
        <dbReference type="ChEBI" id="CHEBI:29950"/>
        <dbReference type="ChEBI" id="CHEBI:33019"/>
        <dbReference type="ChEBI" id="CHEBI:86019"/>
        <dbReference type="ChEBI" id="CHEBI:175763"/>
        <dbReference type="EC" id="2.5.1.58"/>
    </reaction>
</comment>
<evidence type="ECO:0000313" key="16">
    <source>
        <dbReference type="EMBL" id="OQR74103.1"/>
    </source>
</evidence>
<dbReference type="FunCoup" id="A0A1V9XL31">
    <property type="interactions" value="655"/>
</dbReference>
<comment type="caution">
    <text evidence="16">The sequence shown here is derived from an EMBL/GenBank/DDBJ whole genome shotgun (WGS) entry which is preliminary data.</text>
</comment>
<dbReference type="InParanoid" id="A0A1V9XL31"/>
<evidence type="ECO:0000256" key="4">
    <source>
        <dbReference type="ARBA" id="ARBA00022553"/>
    </source>
</evidence>
<dbReference type="GO" id="GO:0005965">
    <property type="term" value="C:protein farnesyltransferase complex"/>
    <property type="evidence" value="ECO:0007669"/>
    <property type="project" value="UniProtKB-UniRule"/>
</dbReference>
<feature type="domain" description="Prenyltransferase alpha-alpha toroid" evidence="15">
    <location>
        <begin position="71"/>
        <end position="404"/>
    </location>
</feature>
<dbReference type="GO" id="GO:0006629">
    <property type="term" value="P:lipid metabolic process"/>
    <property type="evidence" value="ECO:0007669"/>
    <property type="project" value="UniProtKB-KW"/>
</dbReference>
<keyword evidence="17" id="KW-1185">Reference proteome</keyword>
<dbReference type="EMBL" id="MNPL01008734">
    <property type="protein sequence ID" value="OQR74103.1"/>
    <property type="molecule type" value="Genomic_DNA"/>
</dbReference>
<dbReference type="FunFam" id="1.50.10.20:FF:000007">
    <property type="entry name" value="Protein farnesyltransferase subunit beta"/>
    <property type="match status" value="1"/>
</dbReference>
<evidence type="ECO:0000256" key="6">
    <source>
        <dbReference type="ARBA" id="ARBA00022679"/>
    </source>
</evidence>
<sequence>MPVAHIAGQGYSLRGSDSEFYTGETGTDDQRLETSTSREQLEVESFIMNVVNDFLSQNHRLRNSGDPSPQLLRNKHNRFLMKAIIDGLPPSYQNLDASGPWLCYWSVHALNLLGRTLDDSTKSALVRYLNRCKHPGGGYGGGPRQFAHLAATYGAINCLISLGTREAYDSIDREKLLPFLLRLHQSDGSFVMHEGGEVDVRGTYCALAVARLTNILCDQLTDKCADFILKCQSYEGGFGGLPGLEAHGGYTFCSIAALAILESEARCNLPKLLNWLIMRHCPFEGGFNGRTNKLVDACYSFWQAGAIPIVYRALSLNEKYIDALPVDQWIFNQRALQEYILVCCQAPSGGLIDKPGKPADYYHTCYALSGLSIAQHFTFLPDAPVNFVGSRQNLVEVTDPVHNVRQDCAEAGLTYFRRLPLPSLEEN</sequence>
<dbReference type="CDD" id="cd02893">
    <property type="entry name" value="FTase"/>
    <property type="match status" value="1"/>
</dbReference>